<organism evidence="6 7">
    <name type="scientific">Mesorhizobium qingshengii</name>
    <dbReference type="NCBI Taxonomy" id="1165689"/>
    <lineage>
        <taxon>Bacteria</taxon>
        <taxon>Pseudomonadati</taxon>
        <taxon>Pseudomonadota</taxon>
        <taxon>Alphaproteobacteria</taxon>
        <taxon>Hyphomicrobiales</taxon>
        <taxon>Phyllobacteriaceae</taxon>
        <taxon>Mesorhizobium</taxon>
    </lineage>
</organism>
<evidence type="ECO:0000313" key="6">
    <source>
        <dbReference type="EMBL" id="SDA39528.1"/>
    </source>
</evidence>
<dbReference type="InterPro" id="IPR010982">
    <property type="entry name" value="Lambda_DNA-bd_dom_sf"/>
</dbReference>
<name>A0A1G5V1M8_9HYPH</name>
<dbReference type="Proteomes" id="UP000198588">
    <property type="component" value="Unassembled WGS sequence"/>
</dbReference>
<dbReference type="STRING" id="1165689.SAMN02927914_00156"/>
<dbReference type="OrthoDB" id="531446at2"/>
<dbReference type="Pfam" id="PF13693">
    <property type="entry name" value="HTH_35"/>
    <property type="match status" value="1"/>
</dbReference>
<dbReference type="InterPro" id="IPR038722">
    <property type="entry name" value="Ner_HTH_dom"/>
</dbReference>
<keyword evidence="2" id="KW-0805">Transcription regulation</keyword>
<accession>A0A1G5V1M8</accession>
<evidence type="ECO:0000256" key="1">
    <source>
        <dbReference type="ARBA" id="ARBA00006157"/>
    </source>
</evidence>
<dbReference type="AlphaFoldDB" id="A0A1G5V1M8"/>
<dbReference type="SUPFAM" id="SSF47413">
    <property type="entry name" value="lambda repressor-like DNA-binding domains"/>
    <property type="match status" value="1"/>
</dbReference>
<gene>
    <name evidence="6" type="ORF">SAMN02927914_00156</name>
</gene>
<evidence type="ECO:0000256" key="3">
    <source>
        <dbReference type="ARBA" id="ARBA00023125"/>
    </source>
</evidence>
<feature type="domain" description="Ner winged helix-turn-helix DNA-binding" evidence="5">
    <location>
        <begin position="7"/>
        <end position="73"/>
    </location>
</feature>
<evidence type="ECO:0000313" key="7">
    <source>
        <dbReference type="Proteomes" id="UP000198588"/>
    </source>
</evidence>
<dbReference type="EMBL" id="FMXM01000002">
    <property type="protein sequence ID" value="SDA39528.1"/>
    <property type="molecule type" value="Genomic_DNA"/>
</dbReference>
<evidence type="ECO:0000256" key="2">
    <source>
        <dbReference type="ARBA" id="ARBA00023015"/>
    </source>
</evidence>
<proteinExistence type="inferred from homology"/>
<dbReference type="RefSeq" id="WP_091574765.1">
    <property type="nucleotide sequence ID" value="NZ_FMXM01000002.1"/>
</dbReference>
<dbReference type="Gene3D" id="1.10.260.40">
    <property type="entry name" value="lambda repressor-like DNA-binding domains"/>
    <property type="match status" value="1"/>
</dbReference>
<evidence type="ECO:0000259" key="5">
    <source>
        <dbReference type="Pfam" id="PF13693"/>
    </source>
</evidence>
<comment type="similarity">
    <text evidence="1">Belongs to the ner transcriptional regulatory family.</text>
</comment>
<protein>
    <submittedName>
        <fullName evidence="6">Transcriptional regulator, Nlp family</fullName>
    </submittedName>
</protein>
<keyword evidence="4" id="KW-0804">Transcription</keyword>
<evidence type="ECO:0000256" key="4">
    <source>
        <dbReference type="ARBA" id="ARBA00023163"/>
    </source>
</evidence>
<sequence length="101" mass="10707">MNTPQVWDRHAINAEIRRRGMTLTGIALDAGFYPSACRQGIIGLSRPGAEAIAAALGIPFRTLFPTLYTRGRHDEVDTTSTASRSGSAKVALILDATPGAP</sequence>
<dbReference type="GO" id="GO:0003677">
    <property type="term" value="F:DNA binding"/>
    <property type="evidence" value="ECO:0007669"/>
    <property type="project" value="UniProtKB-KW"/>
</dbReference>
<keyword evidence="3" id="KW-0238">DNA-binding</keyword>
<reference evidence="6 7" key="1">
    <citation type="submission" date="2016-10" db="EMBL/GenBank/DDBJ databases">
        <authorList>
            <person name="de Groot N.N."/>
        </authorList>
    </citation>
    <scope>NUCLEOTIDE SEQUENCE [LARGE SCALE GENOMIC DNA]</scope>
    <source>
        <strain evidence="6 7">CGMCC 1.12097</strain>
    </source>
</reference>